<accession>A0ABC8TK91</accession>
<keyword evidence="4" id="KW-1185">Reference proteome</keyword>
<dbReference type="EMBL" id="CAUOFW020001948">
    <property type="protein sequence ID" value="CAK9149860.1"/>
    <property type="molecule type" value="Genomic_DNA"/>
</dbReference>
<dbReference type="AlphaFoldDB" id="A0ABC8TK91"/>
<feature type="region of interest" description="Disordered" evidence="1">
    <location>
        <begin position="50"/>
        <end position="74"/>
    </location>
</feature>
<evidence type="ECO:0000313" key="2">
    <source>
        <dbReference type="EMBL" id="CAK9149860.1"/>
    </source>
</evidence>
<reference evidence="3 4" key="1">
    <citation type="submission" date="2024-02" db="EMBL/GenBank/DDBJ databases">
        <authorList>
            <person name="Vignale AGUSTIN F."/>
            <person name="Sosa J E."/>
            <person name="Modenutti C."/>
        </authorList>
    </citation>
    <scope>NUCLEOTIDE SEQUENCE [LARGE SCALE GENOMIC DNA]</scope>
</reference>
<proteinExistence type="predicted"/>
<gene>
    <name evidence="2" type="ORF">ILEXP_LOCUS17948</name>
    <name evidence="3" type="ORF">ILEXP_LOCUS39326</name>
</gene>
<evidence type="ECO:0000313" key="3">
    <source>
        <dbReference type="EMBL" id="CAK9169853.1"/>
    </source>
</evidence>
<dbReference type="Proteomes" id="UP001642360">
    <property type="component" value="Unassembled WGS sequence"/>
</dbReference>
<evidence type="ECO:0000256" key="1">
    <source>
        <dbReference type="SAM" id="MobiDB-lite"/>
    </source>
</evidence>
<organism evidence="3 4">
    <name type="scientific">Ilex paraguariensis</name>
    <name type="common">yerba mate</name>
    <dbReference type="NCBI Taxonomy" id="185542"/>
    <lineage>
        <taxon>Eukaryota</taxon>
        <taxon>Viridiplantae</taxon>
        <taxon>Streptophyta</taxon>
        <taxon>Embryophyta</taxon>
        <taxon>Tracheophyta</taxon>
        <taxon>Spermatophyta</taxon>
        <taxon>Magnoliopsida</taxon>
        <taxon>eudicotyledons</taxon>
        <taxon>Gunneridae</taxon>
        <taxon>Pentapetalae</taxon>
        <taxon>asterids</taxon>
        <taxon>campanulids</taxon>
        <taxon>Aquifoliales</taxon>
        <taxon>Aquifoliaceae</taxon>
        <taxon>Ilex</taxon>
    </lineage>
</organism>
<evidence type="ECO:0000313" key="4">
    <source>
        <dbReference type="Proteomes" id="UP001642360"/>
    </source>
</evidence>
<sequence length="74" mass="8069">MIHVSAVSAKKKAISAAKIRRFHQVLLHQPVLSLAPQMAGEVAPVEEVTEVARPSPSSDRPTATGIHQHPWRCI</sequence>
<protein>
    <submittedName>
        <fullName evidence="3">Uncharacterized protein</fullName>
    </submittedName>
</protein>
<comment type="caution">
    <text evidence="3">The sequence shown here is derived from an EMBL/GenBank/DDBJ whole genome shotgun (WGS) entry which is preliminary data.</text>
</comment>
<dbReference type="EMBL" id="CAUOFW020005380">
    <property type="protein sequence ID" value="CAK9169853.1"/>
    <property type="molecule type" value="Genomic_DNA"/>
</dbReference>
<name>A0ABC8TK91_9AQUA</name>